<dbReference type="AlphaFoldDB" id="A0A6J7SJF0"/>
<feature type="transmembrane region" description="Helical" evidence="1">
    <location>
        <begin position="55"/>
        <end position="75"/>
    </location>
</feature>
<keyword evidence="1" id="KW-0472">Membrane</keyword>
<keyword evidence="1" id="KW-1133">Transmembrane helix</keyword>
<reference evidence="3" key="1">
    <citation type="submission" date="2020-05" db="EMBL/GenBank/DDBJ databases">
        <authorList>
            <person name="Chiriac C."/>
            <person name="Salcher M."/>
            <person name="Ghai R."/>
            <person name="Kavagutti S V."/>
        </authorList>
    </citation>
    <scope>NUCLEOTIDE SEQUENCE</scope>
</reference>
<accession>A0A6J7SJF0</accession>
<dbReference type="EMBL" id="CAFBND010000155">
    <property type="protein sequence ID" value="CAB4960761.1"/>
    <property type="molecule type" value="Genomic_DNA"/>
</dbReference>
<evidence type="ECO:0000256" key="1">
    <source>
        <dbReference type="SAM" id="Phobius"/>
    </source>
</evidence>
<proteinExistence type="predicted"/>
<keyword evidence="1" id="KW-0812">Transmembrane</keyword>
<gene>
    <name evidence="2" type="ORF">UFOPK3752_02262</name>
    <name evidence="3" type="ORF">UFOPK4150_02445</name>
</gene>
<sequence length="98" mass="10099">MTSATTGNTTDTTSGEAIIIDTPAAVAAHDQADAAATEAATLAELRARSSRRFDIACIVMLILGIIVTLVVLSSICYHNSAAEFASRTPSQAKVTTTS</sequence>
<evidence type="ECO:0000313" key="3">
    <source>
        <dbReference type="EMBL" id="CAB5041116.1"/>
    </source>
</evidence>
<dbReference type="EMBL" id="CAFBPU010000093">
    <property type="protein sequence ID" value="CAB5041116.1"/>
    <property type="molecule type" value="Genomic_DNA"/>
</dbReference>
<organism evidence="3">
    <name type="scientific">freshwater metagenome</name>
    <dbReference type="NCBI Taxonomy" id="449393"/>
    <lineage>
        <taxon>unclassified sequences</taxon>
        <taxon>metagenomes</taxon>
        <taxon>ecological metagenomes</taxon>
    </lineage>
</organism>
<evidence type="ECO:0000313" key="2">
    <source>
        <dbReference type="EMBL" id="CAB4960761.1"/>
    </source>
</evidence>
<name>A0A6J7SJF0_9ZZZZ</name>
<protein>
    <submittedName>
        <fullName evidence="3">Unannotated protein</fullName>
    </submittedName>
</protein>